<evidence type="ECO:0000259" key="5">
    <source>
        <dbReference type="PROSITE" id="PS50975"/>
    </source>
</evidence>
<comment type="caution">
    <text evidence="6">The sequence shown here is derived from an EMBL/GenBank/DDBJ whole genome shotgun (WGS) entry which is preliminary data.</text>
</comment>
<dbReference type="SMART" id="SM01209">
    <property type="entry name" value="GARS_A"/>
    <property type="match status" value="1"/>
</dbReference>
<evidence type="ECO:0000256" key="2">
    <source>
        <dbReference type="ARBA" id="ARBA00022741"/>
    </source>
</evidence>
<evidence type="ECO:0000313" key="7">
    <source>
        <dbReference type="Proteomes" id="UP001223144"/>
    </source>
</evidence>
<dbReference type="InterPro" id="IPR052032">
    <property type="entry name" value="ATP-dep_AA_Ligase"/>
</dbReference>
<dbReference type="InterPro" id="IPR040570">
    <property type="entry name" value="LAL_C2"/>
</dbReference>
<reference evidence="6 7" key="1">
    <citation type="submission" date="2023-04" db="EMBL/GenBank/DDBJ databases">
        <title>Streptomyces chengmaiensis sp. nov. isolated from the stem of mangrove plant in Hainan.</title>
        <authorList>
            <person name="Huang X."/>
            <person name="Zhou S."/>
            <person name="Chu X."/>
            <person name="Xie Y."/>
            <person name="Lin Y."/>
        </authorList>
    </citation>
    <scope>NUCLEOTIDE SEQUENCE [LARGE SCALE GENOMIC DNA]</scope>
    <source>
        <strain evidence="6 7">HNM0663</strain>
    </source>
</reference>
<dbReference type="EMBL" id="JARWBG010000087">
    <property type="protein sequence ID" value="MDH2393858.1"/>
    <property type="molecule type" value="Genomic_DNA"/>
</dbReference>
<keyword evidence="1" id="KW-0436">Ligase</keyword>
<feature type="domain" description="ATP-grasp" evidence="5">
    <location>
        <begin position="112"/>
        <end position="309"/>
    </location>
</feature>
<keyword evidence="3 4" id="KW-0067">ATP-binding</keyword>
<organism evidence="6 7">
    <name type="scientific">Streptomyces chengmaiensis</name>
    <dbReference type="NCBI Taxonomy" id="3040919"/>
    <lineage>
        <taxon>Bacteria</taxon>
        <taxon>Bacillati</taxon>
        <taxon>Actinomycetota</taxon>
        <taxon>Actinomycetes</taxon>
        <taxon>Kitasatosporales</taxon>
        <taxon>Streptomycetaceae</taxon>
        <taxon>Streptomyces</taxon>
    </lineage>
</organism>
<dbReference type="Pfam" id="PF13535">
    <property type="entry name" value="ATP-grasp_4"/>
    <property type="match status" value="1"/>
</dbReference>
<dbReference type="InterPro" id="IPR011761">
    <property type="entry name" value="ATP-grasp"/>
</dbReference>
<dbReference type="PANTHER" id="PTHR43585:SF2">
    <property type="entry name" value="ATP-GRASP ENZYME FSQD"/>
    <property type="match status" value="1"/>
</dbReference>
<dbReference type="RefSeq" id="WP_279933218.1">
    <property type="nucleotide sequence ID" value="NZ_JARWBG010000087.1"/>
</dbReference>
<sequence>MSENILVIGSGDQHFREYALRGLAGRHRVLLIAQAPLAWQSRYVADHREVELKDRAQVLAAAKELAALHDVAGVLTWDEMQVRVAAEVGAELGVATMPVEAARACRDKARQRERFQATGVASARHLLVGSVAEAVTAADTIGYPVVLKPRGQAASIAVRIVRSEAELRETFALVRDAENPSIEDRLVLVEEFLAGPEIAVDSWVLDGRVVPFSISAKRTDYPPYFEEVAHVVGKVLDAKTEAAVREVVIAANEALGIDRAVTHTELMLTADGPKVVEVNGRLGGDLIPHLAEIAVPGLSIGGVLGAVATGRAPEPMPEPDRLVGIRFLYPASDLAFHDIEVPAGLTDEPWVHEVRRVSEPGTELRLPPRQFLGRAGFVIATGDTVSDVDERLLALANKVSLAGTPLVDQKNQ</sequence>
<dbReference type="Pfam" id="PF18603">
    <property type="entry name" value="LAL_C2"/>
    <property type="match status" value="1"/>
</dbReference>
<dbReference type="PROSITE" id="PS50975">
    <property type="entry name" value="ATP_GRASP"/>
    <property type="match status" value="1"/>
</dbReference>
<dbReference type="Proteomes" id="UP001223144">
    <property type="component" value="Unassembled WGS sequence"/>
</dbReference>
<gene>
    <name evidence="6" type="ORF">QCN29_34910</name>
</gene>
<proteinExistence type="predicted"/>
<dbReference type="PANTHER" id="PTHR43585">
    <property type="entry name" value="FUMIPYRROLE BIOSYNTHESIS PROTEIN C"/>
    <property type="match status" value="1"/>
</dbReference>
<protein>
    <submittedName>
        <fullName evidence="6">ATP-grasp domain-containing protein</fullName>
    </submittedName>
</protein>
<evidence type="ECO:0000256" key="3">
    <source>
        <dbReference type="ARBA" id="ARBA00022840"/>
    </source>
</evidence>
<keyword evidence="7" id="KW-1185">Reference proteome</keyword>
<accession>A0ABT6HZZ0</accession>
<evidence type="ECO:0000256" key="1">
    <source>
        <dbReference type="ARBA" id="ARBA00022598"/>
    </source>
</evidence>
<keyword evidence="2 4" id="KW-0547">Nucleotide-binding</keyword>
<dbReference type="Gene3D" id="3.30.470.20">
    <property type="entry name" value="ATP-grasp fold, B domain"/>
    <property type="match status" value="1"/>
</dbReference>
<evidence type="ECO:0000313" key="6">
    <source>
        <dbReference type="EMBL" id="MDH2393858.1"/>
    </source>
</evidence>
<dbReference type="SUPFAM" id="SSF56059">
    <property type="entry name" value="Glutathione synthetase ATP-binding domain-like"/>
    <property type="match status" value="1"/>
</dbReference>
<name>A0ABT6HZZ0_9ACTN</name>
<evidence type="ECO:0000256" key="4">
    <source>
        <dbReference type="PROSITE-ProRule" id="PRU00409"/>
    </source>
</evidence>